<accession>A0A0D3IZJ2</accession>
<proteinExistence type="predicted"/>
<reference evidence="2" key="1">
    <citation type="journal article" date="2013" name="Nature">
        <title>Pan genome of the phytoplankton Emiliania underpins its global distribution.</title>
        <authorList>
            <person name="Read B.A."/>
            <person name="Kegel J."/>
            <person name="Klute M.J."/>
            <person name="Kuo A."/>
            <person name="Lefebvre S.C."/>
            <person name="Maumus F."/>
            <person name="Mayer C."/>
            <person name="Miller J."/>
            <person name="Monier A."/>
            <person name="Salamov A."/>
            <person name="Young J."/>
            <person name="Aguilar M."/>
            <person name="Claverie J.M."/>
            <person name="Frickenhaus S."/>
            <person name="Gonzalez K."/>
            <person name="Herman E.K."/>
            <person name="Lin Y.C."/>
            <person name="Napier J."/>
            <person name="Ogata H."/>
            <person name="Sarno A.F."/>
            <person name="Shmutz J."/>
            <person name="Schroeder D."/>
            <person name="de Vargas C."/>
            <person name="Verret F."/>
            <person name="von Dassow P."/>
            <person name="Valentin K."/>
            <person name="Van de Peer Y."/>
            <person name="Wheeler G."/>
            <person name="Dacks J.B."/>
            <person name="Delwiche C.F."/>
            <person name="Dyhrman S.T."/>
            <person name="Glockner G."/>
            <person name="John U."/>
            <person name="Richards T."/>
            <person name="Worden A.Z."/>
            <person name="Zhang X."/>
            <person name="Grigoriev I.V."/>
            <person name="Allen A.E."/>
            <person name="Bidle K."/>
            <person name="Borodovsky M."/>
            <person name="Bowler C."/>
            <person name="Brownlee C."/>
            <person name="Cock J.M."/>
            <person name="Elias M."/>
            <person name="Gladyshev V.N."/>
            <person name="Groth M."/>
            <person name="Guda C."/>
            <person name="Hadaegh A."/>
            <person name="Iglesias-Rodriguez M.D."/>
            <person name="Jenkins J."/>
            <person name="Jones B.M."/>
            <person name="Lawson T."/>
            <person name="Leese F."/>
            <person name="Lindquist E."/>
            <person name="Lobanov A."/>
            <person name="Lomsadze A."/>
            <person name="Malik S.B."/>
            <person name="Marsh M.E."/>
            <person name="Mackinder L."/>
            <person name="Mock T."/>
            <person name="Mueller-Roeber B."/>
            <person name="Pagarete A."/>
            <person name="Parker M."/>
            <person name="Probert I."/>
            <person name="Quesneville H."/>
            <person name="Raines C."/>
            <person name="Rensing S.A."/>
            <person name="Riano-Pachon D.M."/>
            <person name="Richier S."/>
            <person name="Rokitta S."/>
            <person name="Shiraiwa Y."/>
            <person name="Soanes D.M."/>
            <person name="van der Giezen M."/>
            <person name="Wahlund T.M."/>
            <person name="Williams B."/>
            <person name="Wilson W."/>
            <person name="Wolfe G."/>
            <person name="Wurch L.L."/>
        </authorList>
    </citation>
    <scope>NUCLEOTIDE SEQUENCE</scope>
</reference>
<evidence type="ECO:0000313" key="2">
    <source>
        <dbReference type="Proteomes" id="UP000013827"/>
    </source>
</evidence>
<evidence type="ECO:0000313" key="1">
    <source>
        <dbReference type="EnsemblProtists" id="EOD16677"/>
    </source>
</evidence>
<name>A0A0D3IZJ2_EMIH1</name>
<dbReference type="Proteomes" id="UP000013827">
    <property type="component" value="Unassembled WGS sequence"/>
</dbReference>
<dbReference type="EnsemblProtists" id="EOD16677">
    <property type="protein sequence ID" value="EOD16677"/>
    <property type="gene ID" value="EMIHUDRAFT_118885"/>
</dbReference>
<keyword evidence="2" id="KW-1185">Reference proteome</keyword>
<dbReference type="OMA" id="GQYNGIW"/>
<organism evidence="1 2">
    <name type="scientific">Emiliania huxleyi (strain CCMP1516)</name>
    <dbReference type="NCBI Taxonomy" id="280463"/>
    <lineage>
        <taxon>Eukaryota</taxon>
        <taxon>Haptista</taxon>
        <taxon>Haptophyta</taxon>
        <taxon>Prymnesiophyceae</taxon>
        <taxon>Isochrysidales</taxon>
        <taxon>Noelaerhabdaceae</taxon>
        <taxon>Emiliania</taxon>
    </lineage>
</organism>
<sequence length="253" mass="26731">MLLASSLVGLDPPGASGWCSSCGRPHSLPRTAQAEVEALSLLRRIEQSGRFDFTAAEPDPRFGLTQEQRRTGKMLGVLLCSDGTVLRAFSGMLGGTWHCPGWAPPVAGLTLEDAEPAAAFGEIVRLVARADAAAEPERGRLRRAHRERSAALSQALGASYVLRNARGEEAGVPELLRAQGVRPPGGVGDCAAPKLLTEAHRRRLVPEAIAEVWCGPPAKTRTHGSFHAACRERCEPIMGFLLCGVPAACGADG</sequence>
<dbReference type="HOGENOM" id="CLU_055349_0_0_1"/>
<protein>
    <submittedName>
        <fullName evidence="1">Uncharacterized protein</fullName>
    </submittedName>
</protein>
<dbReference type="RefSeq" id="XP_005769106.1">
    <property type="nucleotide sequence ID" value="XM_005769049.1"/>
</dbReference>
<reference evidence="1" key="2">
    <citation type="submission" date="2024-10" db="UniProtKB">
        <authorList>
            <consortium name="EnsemblProtists"/>
        </authorList>
    </citation>
    <scope>IDENTIFICATION</scope>
</reference>
<dbReference type="GeneID" id="17262823"/>
<dbReference type="PaxDb" id="2903-EOD16677"/>
<dbReference type="KEGG" id="ehx:EMIHUDRAFT_118885"/>
<dbReference type="AlphaFoldDB" id="A0A0D3IZJ2"/>
<dbReference type="eggNOG" id="ENOG502S77H">
    <property type="taxonomic scope" value="Eukaryota"/>
</dbReference>